<dbReference type="Proteomes" id="UP001324993">
    <property type="component" value="Chromosome"/>
</dbReference>
<evidence type="ECO:0000256" key="5">
    <source>
        <dbReference type="ARBA" id="ARBA00022801"/>
    </source>
</evidence>
<evidence type="ECO:0000313" key="9">
    <source>
        <dbReference type="Proteomes" id="UP001324993"/>
    </source>
</evidence>
<evidence type="ECO:0000256" key="4">
    <source>
        <dbReference type="ARBA" id="ARBA00022729"/>
    </source>
</evidence>
<dbReference type="InterPro" id="IPR000917">
    <property type="entry name" value="Sulfatase_N"/>
</dbReference>
<dbReference type="InterPro" id="IPR017850">
    <property type="entry name" value="Alkaline_phosphatase_core_sf"/>
</dbReference>
<dbReference type="EMBL" id="CP138858">
    <property type="protein sequence ID" value="WPJ95172.1"/>
    <property type="molecule type" value="Genomic_DNA"/>
</dbReference>
<evidence type="ECO:0000256" key="3">
    <source>
        <dbReference type="ARBA" id="ARBA00022723"/>
    </source>
</evidence>
<feature type="domain" description="Sulfatase N-terminal" evidence="7">
    <location>
        <begin position="30"/>
        <end position="394"/>
    </location>
</feature>
<gene>
    <name evidence="8" type="ORF">SH580_17255</name>
</gene>
<protein>
    <submittedName>
        <fullName evidence="8">Sulfatase</fullName>
    </submittedName>
</protein>
<dbReference type="RefSeq" id="WP_319832065.1">
    <property type="nucleotide sequence ID" value="NZ_CP138858.1"/>
</dbReference>
<evidence type="ECO:0000256" key="1">
    <source>
        <dbReference type="ARBA" id="ARBA00001913"/>
    </source>
</evidence>
<dbReference type="Gene3D" id="3.40.720.10">
    <property type="entry name" value="Alkaline Phosphatase, subunit A"/>
    <property type="match status" value="1"/>
</dbReference>
<comment type="cofactor">
    <cofactor evidence="1">
        <name>Ca(2+)</name>
        <dbReference type="ChEBI" id="CHEBI:29108"/>
    </cofactor>
</comment>
<dbReference type="Pfam" id="PF00884">
    <property type="entry name" value="Sulfatase"/>
    <property type="match status" value="1"/>
</dbReference>
<dbReference type="InterPro" id="IPR035874">
    <property type="entry name" value="IDS"/>
</dbReference>
<evidence type="ECO:0000256" key="2">
    <source>
        <dbReference type="ARBA" id="ARBA00008779"/>
    </source>
</evidence>
<evidence type="ECO:0000256" key="6">
    <source>
        <dbReference type="ARBA" id="ARBA00022837"/>
    </source>
</evidence>
<reference evidence="8 9" key="1">
    <citation type="submission" date="2023-11" db="EMBL/GenBank/DDBJ databases">
        <title>Coraliomargarita sp. nov., isolated from marine algae.</title>
        <authorList>
            <person name="Lee J.K."/>
            <person name="Baek J.H."/>
            <person name="Kim J.M."/>
            <person name="Choi D.G."/>
            <person name="Jeon C.O."/>
        </authorList>
    </citation>
    <scope>NUCLEOTIDE SEQUENCE [LARGE SCALE GENOMIC DNA]</scope>
    <source>
        <strain evidence="8 9">J2-16</strain>
    </source>
</reference>
<keyword evidence="9" id="KW-1185">Reference proteome</keyword>
<dbReference type="InterPro" id="IPR024607">
    <property type="entry name" value="Sulfatase_CS"/>
</dbReference>
<evidence type="ECO:0000259" key="7">
    <source>
        <dbReference type="Pfam" id="PF00884"/>
    </source>
</evidence>
<keyword evidence="3" id="KW-0479">Metal-binding</keyword>
<keyword evidence="4" id="KW-0732">Signal</keyword>
<dbReference type="CDD" id="cd16030">
    <property type="entry name" value="iduronate-2-sulfatase"/>
    <property type="match status" value="1"/>
</dbReference>
<name>A0ABZ0RI26_9BACT</name>
<dbReference type="PANTHER" id="PTHR45953:SF1">
    <property type="entry name" value="IDURONATE 2-SULFATASE"/>
    <property type="match status" value="1"/>
</dbReference>
<comment type="similarity">
    <text evidence="2">Belongs to the sulfatase family.</text>
</comment>
<proteinExistence type="inferred from homology"/>
<dbReference type="PANTHER" id="PTHR45953">
    <property type="entry name" value="IDURONATE 2-SULFATASE"/>
    <property type="match status" value="1"/>
</dbReference>
<accession>A0ABZ0RI26</accession>
<sequence>MSIKSYLSILLASATIYIPQIALEAAQLAPNVLFIAVDDLKPMIGAYGDRTILTPQIDRLAARGTTFLNNHCQVAVCGPSRASLLTGLRPDTTQVYDLKTKMRDIHPDILTLPQHFKNNGYETVGMGKIFDPRCVDGRQYQDRPSWSVPFMYHYGKVESAAGFVNTKTIEWFRSQKDANGKAIPEWNIKGIPPVEGSEAVPDNAYSDGAMAEAAVEWIDKLAGADKPYFLAVGFHKPHLPFVAPKKYWDLYERDQFNVAAYQTAPAGTPEFTLQPGYEIRGKYDVPRQGTFPDDLQLELIHGYHACVSYIDAQIGKLLDALEASGEADNTIIVLWGDHGWHLGDHSMWCKHSVYEQATRSPLILVAPEQQQRGSFVQSPTEFTDLFPTLCDLAGLEHPEVLEGISLSSLLDEPEGRVRNVAMSQYARKAGRHDLVGYSFRSHRFRYTEWRIATGPGKKGDGPVYARELYDYVLDPLETRNLIEDLSNSRQLKQMEFEAKTLLEANGIMTVR</sequence>
<keyword evidence="5" id="KW-0378">Hydrolase</keyword>
<organism evidence="8 9">
    <name type="scientific">Coraliomargarita algicola</name>
    <dbReference type="NCBI Taxonomy" id="3092156"/>
    <lineage>
        <taxon>Bacteria</taxon>
        <taxon>Pseudomonadati</taxon>
        <taxon>Verrucomicrobiota</taxon>
        <taxon>Opitutia</taxon>
        <taxon>Puniceicoccales</taxon>
        <taxon>Coraliomargaritaceae</taxon>
        <taxon>Coraliomargarita</taxon>
    </lineage>
</organism>
<keyword evidence="6" id="KW-0106">Calcium</keyword>
<dbReference type="PROSITE" id="PS00523">
    <property type="entry name" value="SULFATASE_1"/>
    <property type="match status" value="1"/>
</dbReference>
<evidence type="ECO:0000313" key="8">
    <source>
        <dbReference type="EMBL" id="WPJ95172.1"/>
    </source>
</evidence>
<dbReference type="SUPFAM" id="SSF53649">
    <property type="entry name" value="Alkaline phosphatase-like"/>
    <property type="match status" value="1"/>
</dbReference>